<accession>A0A1A1X6P8</accession>
<protein>
    <recommendedName>
        <fullName evidence="4">Transmembrane protein</fullName>
    </recommendedName>
</protein>
<name>A0A1A1X6P8_9MYCO</name>
<dbReference type="Proteomes" id="UP000093779">
    <property type="component" value="Unassembled WGS sequence"/>
</dbReference>
<keyword evidence="1" id="KW-1133">Transmembrane helix</keyword>
<organism evidence="2 3">
    <name type="scientific">Mycolicibacterium conceptionense</name>
    <dbReference type="NCBI Taxonomy" id="451644"/>
    <lineage>
        <taxon>Bacteria</taxon>
        <taxon>Bacillati</taxon>
        <taxon>Actinomycetota</taxon>
        <taxon>Actinomycetes</taxon>
        <taxon>Mycobacteriales</taxon>
        <taxon>Mycobacteriaceae</taxon>
        <taxon>Mycolicibacterium</taxon>
    </lineage>
</organism>
<evidence type="ECO:0008006" key="4">
    <source>
        <dbReference type="Google" id="ProtNLM"/>
    </source>
</evidence>
<dbReference type="AlphaFoldDB" id="A0A1A1X6P8"/>
<comment type="caution">
    <text evidence="2">The sequence shown here is derived from an EMBL/GenBank/DDBJ whole genome shotgun (WGS) entry which is preliminary data.</text>
</comment>
<keyword evidence="1" id="KW-0472">Membrane</keyword>
<dbReference type="EMBL" id="LZHX01000087">
    <property type="protein sequence ID" value="OBF14416.1"/>
    <property type="molecule type" value="Genomic_DNA"/>
</dbReference>
<evidence type="ECO:0000313" key="2">
    <source>
        <dbReference type="EMBL" id="OBF14416.1"/>
    </source>
</evidence>
<evidence type="ECO:0000313" key="3">
    <source>
        <dbReference type="Proteomes" id="UP000093779"/>
    </source>
</evidence>
<proteinExistence type="predicted"/>
<gene>
    <name evidence="2" type="ORF">A5726_24975</name>
</gene>
<keyword evidence="1" id="KW-0812">Transmembrane</keyword>
<reference evidence="2 3" key="1">
    <citation type="submission" date="2016-06" db="EMBL/GenBank/DDBJ databases">
        <authorList>
            <person name="Kjaerup R.B."/>
            <person name="Dalgaard T.S."/>
            <person name="Juul-Madsen H.R."/>
        </authorList>
    </citation>
    <scope>NUCLEOTIDE SEQUENCE [LARGE SCALE GENOMIC DNA]</scope>
    <source>
        <strain evidence="2 3">ACS1953</strain>
    </source>
</reference>
<sequence>MSTMTRELPKPVAVPLGWVIFGAINATIYSAGWVLIQWDNLRDEYRIRHVGARVEDWLKDGAK</sequence>
<feature type="transmembrane region" description="Helical" evidence="1">
    <location>
        <begin position="12"/>
        <end position="36"/>
    </location>
</feature>
<evidence type="ECO:0000256" key="1">
    <source>
        <dbReference type="SAM" id="Phobius"/>
    </source>
</evidence>